<evidence type="ECO:0000313" key="3">
    <source>
        <dbReference type="Proteomes" id="UP000678228"/>
    </source>
</evidence>
<keyword evidence="1" id="KW-0812">Transmembrane</keyword>
<proteinExistence type="predicted"/>
<dbReference type="EMBL" id="JAGKSQ010000012">
    <property type="protein sequence ID" value="MBP3953349.1"/>
    <property type="molecule type" value="Genomic_DNA"/>
</dbReference>
<feature type="transmembrane region" description="Helical" evidence="1">
    <location>
        <begin position="6"/>
        <end position="30"/>
    </location>
</feature>
<evidence type="ECO:0000256" key="1">
    <source>
        <dbReference type="SAM" id="Phobius"/>
    </source>
</evidence>
<comment type="caution">
    <text evidence="2">The sequence shown here is derived from an EMBL/GenBank/DDBJ whole genome shotgun (WGS) entry which is preliminary data.</text>
</comment>
<dbReference type="AlphaFoldDB" id="A0A940X1R5"/>
<dbReference type="RefSeq" id="WP_210599205.1">
    <property type="nucleotide sequence ID" value="NZ_JAGKSQ010000012.1"/>
</dbReference>
<dbReference type="Pfam" id="PF10027">
    <property type="entry name" value="DUF2269"/>
    <property type="match status" value="1"/>
</dbReference>
<dbReference type="Proteomes" id="UP000678228">
    <property type="component" value="Unassembled WGS sequence"/>
</dbReference>
<feature type="transmembrane region" description="Helical" evidence="1">
    <location>
        <begin position="77"/>
        <end position="97"/>
    </location>
</feature>
<keyword evidence="3" id="KW-1185">Reference proteome</keyword>
<protein>
    <submittedName>
        <fullName evidence="2">DUF2269 family protein</fullName>
    </submittedName>
</protein>
<accession>A0A940X1R5</accession>
<keyword evidence="1" id="KW-0472">Membrane</keyword>
<reference evidence="2" key="1">
    <citation type="submission" date="2021-03" db="EMBL/GenBank/DDBJ databases">
        <title>Bacillus suaedae sp. nov., isolated from Suaeda aralocaspica.</title>
        <authorList>
            <person name="Lei R.F.R."/>
        </authorList>
    </citation>
    <scope>NUCLEOTIDE SEQUENCE</scope>
    <source>
        <strain evidence="2">YZJH907-2</strain>
    </source>
</reference>
<gene>
    <name evidence="2" type="ORF">J7W16_19730</name>
</gene>
<sequence>MTLYSFLLVIHIVAAVVGLGASFGMPVLLSTVRTTTQAAFAHKVSEGIEKYAKVGSITLLVTGIVMGIINPYLFKEIWFIASLVIYIAVQPVVVAILPKKAKLQLEVLEKHQEEELPEEYIKLAKEIAPLHTVMLIAAVVLIILMTLKPF</sequence>
<feature type="transmembrane region" description="Helical" evidence="1">
    <location>
        <begin position="127"/>
        <end position="147"/>
    </location>
</feature>
<organism evidence="2 3">
    <name type="scientific">Halalkalibacter suaedae</name>
    <dbReference type="NCBI Taxonomy" id="2822140"/>
    <lineage>
        <taxon>Bacteria</taxon>
        <taxon>Bacillati</taxon>
        <taxon>Bacillota</taxon>
        <taxon>Bacilli</taxon>
        <taxon>Bacillales</taxon>
        <taxon>Bacillaceae</taxon>
        <taxon>Halalkalibacter</taxon>
    </lineage>
</organism>
<dbReference type="InterPro" id="IPR018729">
    <property type="entry name" value="DUF2269_transmembrane"/>
</dbReference>
<feature type="transmembrane region" description="Helical" evidence="1">
    <location>
        <begin position="51"/>
        <end position="71"/>
    </location>
</feature>
<name>A0A940X1R5_9BACI</name>
<keyword evidence="1" id="KW-1133">Transmembrane helix</keyword>
<evidence type="ECO:0000313" key="2">
    <source>
        <dbReference type="EMBL" id="MBP3953349.1"/>
    </source>
</evidence>